<dbReference type="GeneID" id="54546486"/>
<feature type="region of interest" description="Disordered" evidence="9">
    <location>
        <begin position="304"/>
        <end position="356"/>
    </location>
</feature>
<feature type="compositionally biased region" description="Acidic residues" evidence="9">
    <location>
        <begin position="317"/>
        <end position="332"/>
    </location>
</feature>
<dbReference type="PROSITE" id="PS50011">
    <property type="entry name" value="PROTEIN_KINASE_DOM"/>
    <property type="match status" value="1"/>
</dbReference>
<dbReference type="Pfam" id="PF00069">
    <property type="entry name" value="Pkinase"/>
    <property type="match status" value="1"/>
</dbReference>
<dbReference type="PROSITE" id="PS00108">
    <property type="entry name" value="PROTEIN_KINASE_ST"/>
    <property type="match status" value="1"/>
</dbReference>
<keyword evidence="12" id="KW-1185">Reference proteome</keyword>
<evidence type="ECO:0000256" key="9">
    <source>
        <dbReference type="SAM" id="MobiDB-lite"/>
    </source>
</evidence>
<evidence type="ECO:0000256" key="3">
    <source>
        <dbReference type="ARBA" id="ARBA00022679"/>
    </source>
</evidence>
<evidence type="ECO:0000256" key="2">
    <source>
        <dbReference type="ARBA" id="ARBA00022527"/>
    </source>
</evidence>
<evidence type="ECO:0000256" key="5">
    <source>
        <dbReference type="ARBA" id="ARBA00022777"/>
    </source>
</evidence>
<dbReference type="InterPro" id="IPR011009">
    <property type="entry name" value="Kinase-like_dom_sf"/>
</dbReference>
<dbReference type="Proteomes" id="UP000800097">
    <property type="component" value="Unassembled WGS sequence"/>
</dbReference>
<dbReference type="SUPFAM" id="SSF56112">
    <property type="entry name" value="Protein kinase-like (PK-like)"/>
    <property type="match status" value="1"/>
</dbReference>
<protein>
    <recommendedName>
        <fullName evidence="1">non-specific serine/threonine protein kinase</fullName>
        <ecNumber evidence="1">2.7.11.1</ecNumber>
    </recommendedName>
</protein>
<evidence type="ECO:0000259" key="10">
    <source>
        <dbReference type="PROSITE" id="PS50011"/>
    </source>
</evidence>
<proteinExistence type="predicted"/>
<name>A0A6A6JA27_WESOR</name>
<evidence type="ECO:0000256" key="4">
    <source>
        <dbReference type="ARBA" id="ARBA00022741"/>
    </source>
</evidence>
<keyword evidence="6" id="KW-0067">ATP-binding</keyword>
<dbReference type="OrthoDB" id="3800108at2759"/>
<dbReference type="Gene3D" id="1.10.510.10">
    <property type="entry name" value="Transferase(Phosphotransferase) domain 1"/>
    <property type="match status" value="1"/>
</dbReference>
<dbReference type="RefSeq" id="XP_033650989.1">
    <property type="nucleotide sequence ID" value="XM_033793311.1"/>
</dbReference>
<evidence type="ECO:0000256" key="7">
    <source>
        <dbReference type="ARBA" id="ARBA00047899"/>
    </source>
</evidence>
<evidence type="ECO:0000256" key="6">
    <source>
        <dbReference type="ARBA" id="ARBA00022840"/>
    </source>
</evidence>
<evidence type="ECO:0000256" key="8">
    <source>
        <dbReference type="ARBA" id="ARBA00048679"/>
    </source>
</evidence>
<gene>
    <name evidence="11" type="ORF">EI97DRAFT_158391</name>
</gene>
<evidence type="ECO:0000313" key="11">
    <source>
        <dbReference type="EMBL" id="KAF2273450.1"/>
    </source>
</evidence>
<evidence type="ECO:0000256" key="1">
    <source>
        <dbReference type="ARBA" id="ARBA00012513"/>
    </source>
</evidence>
<dbReference type="GO" id="GO:0005634">
    <property type="term" value="C:nucleus"/>
    <property type="evidence" value="ECO:0007669"/>
    <property type="project" value="TreeGrafter"/>
</dbReference>
<dbReference type="EMBL" id="ML986510">
    <property type="protein sequence ID" value="KAF2273450.1"/>
    <property type="molecule type" value="Genomic_DNA"/>
</dbReference>
<comment type="catalytic activity">
    <reaction evidence="7">
        <text>L-threonyl-[protein] + ATP = O-phospho-L-threonyl-[protein] + ADP + H(+)</text>
        <dbReference type="Rhea" id="RHEA:46608"/>
        <dbReference type="Rhea" id="RHEA-COMP:11060"/>
        <dbReference type="Rhea" id="RHEA-COMP:11605"/>
        <dbReference type="ChEBI" id="CHEBI:15378"/>
        <dbReference type="ChEBI" id="CHEBI:30013"/>
        <dbReference type="ChEBI" id="CHEBI:30616"/>
        <dbReference type="ChEBI" id="CHEBI:61977"/>
        <dbReference type="ChEBI" id="CHEBI:456216"/>
        <dbReference type="EC" id="2.7.11.1"/>
    </reaction>
</comment>
<organism evidence="11 12">
    <name type="scientific">Westerdykella ornata</name>
    <dbReference type="NCBI Taxonomy" id="318751"/>
    <lineage>
        <taxon>Eukaryota</taxon>
        <taxon>Fungi</taxon>
        <taxon>Dikarya</taxon>
        <taxon>Ascomycota</taxon>
        <taxon>Pezizomycotina</taxon>
        <taxon>Dothideomycetes</taxon>
        <taxon>Pleosporomycetidae</taxon>
        <taxon>Pleosporales</taxon>
        <taxon>Sporormiaceae</taxon>
        <taxon>Westerdykella</taxon>
    </lineage>
</organism>
<feature type="compositionally biased region" description="Acidic residues" evidence="9">
    <location>
        <begin position="766"/>
        <end position="792"/>
    </location>
</feature>
<dbReference type="GO" id="GO:0005524">
    <property type="term" value="F:ATP binding"/>
    <property type="evidence" value="ECO:0007669"/>
    <property type="project" value="UniProtKB-KW"/>
</dbReference>
<dbReference type="EC" id="2.7.11.1" evidence="1"/>
<dbReference type="GO" id="GO:0004674">
    <property type="term" value="F:protein serine/threonine kinase activity"/>
    <property type="evidence" value="ECO:0007669"/>
    <property type="project" value="UniProtKB-KW"/>
</dbReference>
<feature type="region of interest" description="Disordered" evidence="9">
    <location>
        <begin position="762"/>
        <end position="805"/>
    </location>
</feature>
<sequence length="805" mass="92519">MAAPADGSTVDDYYHSSVDIATNYINRRYDSQGEVALPGEKQLTYWAKCEAILYEDSAVGTVRIDETRWPDSARPHNFTLTFRRIPARNGGFKDERFVRWVRDENVKVPQSNKYSNRKKTYKFNIGMTKKGNMQNIYIQRVAPAAMRHKPQRAEHIRIWNTTDAQRLYDDILLGKNDILPCPPRIRRELKLWATIRVENYHKPLDPTAESPLERIVSVSAERVDGDIQAGGQDGSANENNGEIDRFISAAYKESLQDFDNEGRLSMQIRRDPGIMDKAGWVVAPPGPVKYCLCRRYRSQTKSGSRRELLVGDAGAETIDDSEVEDNGAEDESTEKGGKTIKASVAKSKSNGGTEKMPNWVEEEELYADRESEVEDDAVCYLWDLRADQWYLVMQRKVNLSLHARQHMAMKFPVEGERQSWIFTRFEEKSESAVGVSVVLRTDRQDNITDHVAVKRLTRMDNELKNDSKGFSLEPRELYLCRRLMRLESRSNFVELRHDSYHHSSRTPYSLYFELAPYGDLSRHMTTPRRRLPELFLWTVFKGITDTCYYMQHDSGLDKGEAYVHIDVKPENVFLFQTPQSSRGPYAAHAKLGDYGLYCHLNRERLEYQVGTEGSRAPEQLIDDDQVKVAEDGQRPKAISTDVFGIGMIMYRAMYRCSDSTEQVTDPPGPFGGCGARGKRDEECAQTYSYGLHQLVEGCLHREQNKRYTIARLKELVDQGIQAYDEYHGRLLQQDRQAASASLPDFMRVAFWDSPYLLGRKFRRAEAEEEVEDDDDDEQTDETEEEPDDEHDEQTDKTDGLNTSRS</sequence>
<dbReference type="InterPro" id="IPR008271">
    <property type="entry name" value="Ser/Thr_kinase_AS"/>
</dbReference>
<feature type="domain" description="Protein kinase" evidence="10">
    <location>
        <begin position="422"/>
        <end position="730"/>
    </location>
</feature>
<accession>A0A6A6JA27</accession>
<comment type="catalytic activity">
    <reaction evidence="8">
        <text>L-seryl-[protein] + ATP = O-phospho-L-seryl-[protein] + ADP + H(+)</text>
        <dbReference type="Rhea" id="RHEA:17989"/>
        <dbReference type="Rhea" id="RHEA-COMP:9863"/>
        <dbReference type="Rhea" id="RHEA-COMP:11604"/>
        <dbReference type="ChEBI" id="CHEBI:15378"/>
        <dbReference type="ChEBI" id="CHEBI:29999"/>
        <dbReference type="ChEBI" id="CHEBI:30616"/>
        <dbReference type="ChEBI" id="CHEBI:83421"/>
        <dbReference type="ChEBI" id="CHEBI:456216"/>
        <dbReference type="EC" id="2.7.11.1"/>
    </reaction>
</comment>
<dbReference type="InterPro" id="IPR000719">
    <property type="entry name" value="Prot_kinase_dom"/>
</dbReference>
<keyword evidence="4" id="KW-0547">Nucleotide-binding</keyword>
<evidence type="ECO:0000313" key="12">
    <source>
        <dbReference type="Proteomes" id="UP000800097"/>
    </source>
</evidence>
<keyword evidence="3" id="KW-0808">Transferase</keyword>
<dbReference type="SMART" id="SM00220">
    <property type="entry name" value="S_TKc"/>
    <property type="match status" value="1"/>
</dbReference>
<reference evidence="11" key="1">
    <citation type="journal article" date="2020" name="Stud. Mycol.">
        <title>101 Dothideomycetes genomes: a test case for predicting lifestyles and emergence of pathogens.</title>
        <authorList>
            <person name="Haridas S."/>
            <person name="Albert R."/>
            <person name="Binder M."/>
            <person name="Bloem J."/>
            <person name="Labutti K."/>
            <person name="Salamov A."/>
            <person name="Andreopoulos B."/>
            <person name="Baker S."/>
            <person name="Barry K."/>
            <person name="Bills G."/>
            <person name="Bluhm B."/>
            <person name="Cannon C."/>
            <person name="Castanera R."/>
            <person name="Culley D."/>
            <person name="Daum C."/>
            <person name="Ezra D."/>
            <person name="Gonzalez J."/>
            <person name="Henrissat B."/>
            <person name="Kuo A."/>
            <person name="Liang C."/>
            <person name="Lipzen A."/>
            <person name="Lutzoni F."/>
            <person name="Magnuson J."/>
            <person name="Mondo S."/>
            <person name="Nolan M."/>
            <person name="Ohm R."/>
            <person name="Pangilinan J."/>
            <person name="Park H.-J."/>
            <person name="Ramirez L."/>
            <person name="Alfaro M."/>
            <person name="Sun H."/>
            <person name="Tritt A."/>
            <person name="Yoshinaga Y."/>
            <person name="Zwiers L.-H."/>
            <person name="Turgeon B."/>
            <person name="Goodwin S."/>
            <person name="Spatafora J."/>
            <person name="Crous P."/>
            <person name="Grigoriev I."/>
        </authorList>
    </citation>
    <scope>NUCLEOTIDE SEQUENCE</scope>
    <source>
        <strain evidence="11">CBS 379.55</strain>
    </source>
</reference>
<keyword evidence="5 11" id="KW-0418">Kinase</keyword>
<dbReference type="PANTHER" id="PTHR43671">
    <property type="entry name" value="SERINE/THREONINE-PROTEIN KINASE NEK"/>
    <property type="match status" value="1"/>
</dbReference>
<dbReference type="InterPro" id="IPR050660">
    <property type="entry name" value="NEK_Ser/Thr_kinase"/>
</dbReference>
<keyword evidence="2" id="KW-0723">Serine/threonine-protein kinase</keyword>
<dbReference type="PANTHER" id="PTHR43671:SF98">
    <property type="entry name" value="SERINE_THREONINE-PROTEIN KINASE NEK11"/>
    <property type="match status" value="1"/>
</dbReference>
<dbReference type="AlphaFoldDB" id="A0A6A6JA27"/>